<evidence type="ECO:0000313" key="12">
    <source>
        <dbReference type="Proteomes" id="UP000032430"/>
    </source>
</evidence>
<evidence type="ECO:0000256" key="3">
    <source>
        <dbReference type="ARBA" id="ARBA00022679"/>
    </source>
</evidence>
<comment type="catalytic activity">
    <reaction evidence="7">
        <text>L-threonyl-[protein] + ATP = O-phospho-L-threonyl-[protein] + ADP + H(+)</text>
        <dbReference type="Rhea" id="RHEA:46608"/>
        <dbReference type="Rhea" id="RHEA-COMP:11060"/>
        <dbReference type="Rhea" id="RHEA-COMP:11605"/>
        <dbReference type="ChEBI" id="CHEBI:15378"/>
        <dbReference type="ChEBI" id="CHEBI:30013"/>
        <dbReference type="ChEBI" id="CHEBI:30616"/>
        <dbReference type="ChEBI" id="CHEBI:61977"/>
        <dbReference type="ChEBI" id="CHEBI:456216"/>
        <dbReference type="EC" id="2.7.11.1"/>
    </reaction>
</comment>
<dbReference type="InterPro" id="IPR050660">
    <property type="entry name" value="NEK_Ser/Thr_kinase"/>
</dbReference>
<organism evidence="11 12">
    <name type="scientific">Legionella fallonii LLAP-10</name>
    <dbReference type="NCBI Taxonomy" id="1212491"/>
    <lineage>
        <taxon>Bacteria</taxon>
        <taxon>Pseudomonadati</taxon>
        <taxon>Pseudomonadota</taxon>
        <taxon>Gammaproteobacteria</taxon>
        <taxon>Legionellales</taxon>
        <taxon>Legionellaceae</taxon>
        <taxon>Legionella</taxon>
    </lineage>
</organism>
<evidence type="ECO:0000256" key="7">
    <source>
        <dbReference type="ARBA" id="ARBA00047899"/>
    </source>
</evidence>
<evidence type="ECO:0000256" key="4">
    <source>
        <dbReference type="ARBA" id="ARBA00022741"/>
    </source>
</evidence>
<keyword evidence="2" id="KW-0723">Serine/threonine-protein kinase</keyword>
<dbReference type="Gene3D" id="1.10.510.10">
    <property type="entry name" value="Transferase(Phosphotransferase) domain 1"/>
    <property type="match status" value="1"/>
</dbReference>
<dbReference type="Proteomes" id="UP000032430">
    <property type="component" value="Chromosome I"/>
</dbReference>
<proteinExistence type="predicted"/>
<dbReference type="InterPro" id="IPR011009">
    <property type="entry name" value="Kinase-like_dom_sf"/>
</dbReference>
<dbReference type="OrthoDB" id="9801841at2"/>
<dbReference type="InterPro" id="IPR000719">
    <property type="entry name" value="Prot_kinase_dom"/>
</dbReference>
<feature type="compositionally biased region" description="Basic and acidic residues" evidence="9">
    <location>
        <begin position="493"/>
        <end position="504"/>
    </location>
</feature>
<sequence length="639" mass="71552">MGKTKTKQEIDILVRAFINARFDGQNNTSVLSRKSEGNKTQPLAALIDTETEFGLLEVALNAAIVRDPDYKSGEISIKHLGGSAIPVFLAAFNEVNLVFRLLPKGPYITSYKDLQEGQTKEHLPKQYFFNKLKYRDKTYHLEVIECCDKGSLELQARNNAELLKNKQQLLLSYSINILQIMIDFKAVGIVFPDIKPSNFLVTNDGRIVIADIKTLLDIRDKTSVLKGEVMNTPIYESGSGLMRASQGLAKSESFGSVRSKTISIDEIELKSRYMVGVTLYELATGQMVAIALAEKQKIAFNLREEAKYHYDQIQKNGTAGEIARAKTEYDTKEDEYQRLSKKRPHDEMSFELDVFKKEVGSTLKKIIQSFINADRSRRMSFEAALKQLCALKGALLLLRPRKSSYEAIASSSASADGNIAMPSSSQVVAEDERQSPKVKKRKDNFVEKKRGIFQKDRTVSVSTVIDKKIKDVPAEPEAPQPATSRESLSPSKKKIEFTVKRPTEEESSSVRVKKGYSEEKKRTIFQRNRTASSPVVVDPRVTKSEETSSSEVLPRFSMFKDLISPRKSSKASLSPRIATPSSSSEEVTHSIEEESSSTGKSIPRDNFFKEERAVRQQAKDLSKEPEVPHSSQTPSSSSQ</sequence>
<name>A0A098FZT0_9GAMM</name>
<keyword evidence="12" id="KW-1185">Reference proteome</keyword>
<keyword evidence="6" id="KW-0067">ATP-binding</keyword>
<evidence type="ECO:0000256" key="2">
    <source>
        <dbReference type="ARBA" id="ARBA00022527"/>
    </source>
</evidence>
<dbReference type="EC" id="2.7.11.1" evidence="1"/>
<evidence type="ECO:0000256" key="9">
    <source>
        <dbReference type="SAM" id="MobiDB-lite"/>
    </source>
</evidence>
<reference evidence="12" key="1">
    <citation type="submission" date="2014-09" db="EMBL/GenBank/DDBJ databases">
        <authorList>
            <person name="Gomez-Valero L."/>
        </authorList>
    </citation>
    <scope>NUCLEOTIDE SEQUENCE [LARGE SCALE GENOMIC DNA]</scope>
    <source>
        <strain evidence="12">ATCC700992</strain>
    </source>
</reference>
<protein>
    <recommendedName>
        <fullName evidence="1">non-specific serine/threonine protein kinase</fullName>
        <ecNumber evidence="1">2.7.11.1</ecNumber>
    </recommendedName>
</protein>
<feature type="domain" description="Protein kinase" evidence="10">
    <location>
        <begin position="17"/>
        <end position="396"/>
    </location>
</feature>
<dbReference type="PANTHER" id="PTHR43671">
    <property type="entry name" value="SERINE/THREONINE-PROTEIN KINASE NEK"/>
    <property type="match status" value="1"/>
</dbReference>
<keyword evidence="3" id="KW-0808">Transferase</keyword>
<comment type="catalytic activity">
    <reaction evidence="8">
        <text>L-seryl-[protein] + ATP = O-phospho-L-seryl-[protein] + ADP + H(+)</text>
        <dbReference type="Rhea" id="RHEA:17989"/>
        <dbReference type="Rhea" id="RHEA-COMP:9863"/>
        <dbReference type="Rhea" id="RHEA-COMP:11604"/>
        <dbReference type="ChEBI" id="CHEBI:15378"/>
        <dbReference type="ChEBI" id="CHEBI:29999"/>
        <dbReference type="ChEBI" id="CHEBI:30616"/>
        <dbReference type="ChEBI" id="CHEBI:83421"/>
        <dbReference type="ChEBI" id="CHEBI:456216"/>
        <dbReference type="EC" id="2.7.11.1"/>
    </reaction>
</comment>
<evidence type="ECO:0000256" key="1">
    <source>
        <dbReference type="ARBA" id="ARBA00012513"/>
    </source>
</evidence>
<dbReference type="SUPFAM" id="SSF56112">
    <property type="entry name" value="Protein kinase-like (PK-like)"/>
    <property type="match status" value="1"/>
</dbReference>
<dbReference type="AlphaFoldDB" id="A0A098FZT0"/>
<keyword evidence="4" id="KW-0547">Nucleotide-binding</keyword>
<evidence type="ECO:0000313" key="11">
    <source>
        <dbReference type="EMBL" id="CEG55738.1"/>
    </source>
</evidence>
<dbReference type="KEGG" id="lfa:LFA_0264"/>
<dbReference type="GO" id="GO:0005524">
    <property type="term" value="F:ATP binding"/>
    <property type="evidence" value="ECO:0007669"/>
    <property type="project" value="UniProtKB-KW"/>
</dbReference>
<feature type="compositionally biased region" description="Low complexity" evidence="9">
    <location>
        <begin position="630"/>
        <end position="639"/>
    </location>
</feature>
<feature type="compositionally biased region" description="Basic and acidic residues" evidence="9">
    <location>
        <begin position="602"/>
        <end position="627"/>
    </location>
</feature>
<evidence type="ECO:0000256" key="5">
    <source>
        <dbReference type="ARBA" id="ARBA00022777"/>
    </source>
</evidence>
<evidence type="ECO:0000256" key="6">
    <source>
        <dbReference type="ARBA" id="ARBA00022840"/>
    </source>
</evidence>
<feature type="region of interest" description="Disordered" evidence="9">
    <location>
        <begin position="410"/>
        <end position="443"/>
    </location>
</feature>
<gene>
    <name evidence="11" type="ORF">LFA_0264</name>
</gene>
<dbReference type="STRING" id="1212491.LFA_0264"/>
<evidence type="ECO:0000259" key="10">
    <source>
        <dbReference type="PROSITE" id="PS50011"/>
    </source>
</evidence>
<feature type="region of interest" description="Disordered" evidence="9">
    <location>
        <begin position="470"/>
        <end position="639"/>
    </location>
</feature>
<feature type="compositionally biased region" description="Polar residues" evidence="9">
    <location>
        <begin position="481"/>
        <end position="490"/>
    </location>
</feature>
<dbReference type="GO" id="GO:0004674">
    <property type="term" value="F:protein serine/threonine kinase activity"/>
    <property type="evidence" value="ECO:0007669"/>
    <property type="project" value="UniProtKB-KW"/>
</dbReference>
<dbReference type="EMBL" id="LN614827">
    <property type="protein sequence ID" value="CEG55738.1"/>
    <property type="molecule type" value="Genomic_DNA"/>
</dbReference>
<dbReference type="HOGENOM" id="CLU_428133_0_0_6"/>
<dbReference type="PROSITE" id="PS50011">
    <property type="entry name" value="PROTEIN_KINASE_DOM"/>
    <property type="match status" value="1"/>
</dbReference>
<dbReference type="PANTHER" id="PTHR43671:SF98">
    <property type="entry name" value="SERINE_THREONINE-PROTEIN KINASE NEK11"/>
    <property type="match status" value="1"/>
</dbReference>
<evidence type="ECO:0000256" key="8">
    <source>
        <dbReference type="ARBA" id="ARBA00048679"/>
    </source>
</evidence>
<keyword evidence="5 11" id="KW-0418">Kinase</keyword>
<dbReference type="RefSeq" id="WP_045094564.1">
    <property type="nucleotide sequence ID" value="NZ_LN614827.1"/>
</dbReference>
<accession>A0A098FZT0</accession>